<dbReference type="Pfam" id="PF13041">
    <property type="entry name" value="PPR_2"/>
    <property type="match status" value="3"/>
</dbReference>
<dbReference type="InterPro" id="IPR046848">
    <property type="entry name" value="E_motif"/>
</dbReference>
<dbReference type="InterPro" id="IPR011990">
    <property type="entry name" value="TPR-like_helical_dom_sf"/>
</dbReference>
<dbReference type="FunFam" id="1.25.40.10:FF:000348">
    <property type="entry name" value="Pentatricopeptide repeat-containing protein chloroplastic"/>
    <property type="match status" value="1"/>
</dbReference>
<dbReference type="PANTHER" id="PTHR47926:SF347">
    <property type="entry name" value="PENTATRICOPEPTIDE REPEAT-CONTAINING PROTEIN"/>
    <property type="match status" value="1"/>
</dbReference>
<evidence type="ECO:0000259" key="4">
    <source>
        <dbReference type="Pfam" id="PF14432"/>
    </source>
</evidence>
<dbReference type="Gene3D" id="1.25.40.10">
    <property type="entry name" value="Tetratricopeptide repeat domain"/>
    <property type="match status" value="3"/>
</dbReference>
<sequence length="768" mass="85827">MAIKLSLTNFFTTSNAGITFPLLLNHFVLPPIRRKMQTVNSPPLPTTSLPPPAVADHRHHLLLPTAASPTNIHQFKQLHANILRSGHEHSLSFLLSKLLSLPFPSPPSLDYILAVFLHSPHLDPRICHRALRTFSRAADGTHRALTAYAGMRRFDVEVDRFMFPTLLRAAARVSGGDGGLVRREVHGIVLKLGFPSDPFIQTALAGAYAAGGMIEDARKVFDRMLHKDMIAWNVMLDGYYQAGQYNDTLMLFEDMRNSGLIPNNVVLSTIITACGRTGNLAFGKEVHSYIVESKILIDEHIQSALIAMYCNCNSIRTAQNLYDQMSPKNLVASTAMVVGYSKIGKIEIARYIFNRMREKDLICWSAMISGYAESERPGEALRLFNSMLASGMSPDKITMLSVISACAHLGAIDLAKWIHIYADKNGFRGSLSVDNALIDMYSKSGSLTMARTIFEKQPERNVITWTTMITGLAMHGEGRSALELFNEMKAMGVEPNGVTFVGLLYACSHSGMVEEGRHMFKSMIFEHKIEPKHEHYGCMVDLLGRAKLLQEAHELIDSMPFPPNVVEWGSLLWACQNHGNVVLGELAARKLLELDSGHDGAYVLLSNIYAKANRWEKVEEVRRLMKGRAVSKEKGCSWVEVDGEVHEFLMGDECHSRSSEIYRKLDEIVKALEVAGYSPDVGSVLINLEEDEKKAAILLHSEKLALSFGLIGLTPGSCIRIAKNLRVCRDCHSFIKLTSMVFKREIILRDRTRFHRFMDGNCSCKDFW</sequence>
<evidence type="ECO:0000256" key="1">
    <source>
        <dbReference type="ARBA" id="ARBA00006643"/>
    </source>
</evidence>
<dbReference type="Pfam" id="PF14432">
    <property type="entry name" value="DYW_deaminase"/>
    <property type="match status" value="1"/>
</dbReference>
<dbReference type="Pfam" id="PF01535">
    <property type="entry name" value="PPR"/>
    <property type="match status" value="3"/>
</dbReference>
<dbReference type="PANTHER" id="PTHR47926">
    <property type="entry name" value="PENTATRICOPEPTIDE REPEAT-CONTAINING PROTEIN"/>
    <property type="match status" value="1"/>
</dbReference>
<dbReference type="GO" id="GO:0009451">
    <property type="term" value="P:RNA modification"/>
    <property type="evidence" value="ECO:0007669"/>
    <property type="project" value="InterPro"/>
</dbReference>
<gene>
    <name evidence="5" type="ORF">IEQ34_020089</name>
</gene>
<dbReference type="InterPro" id="IPR032867">
    <property type="entry name" value="DYW_dom"/>
</dbReference>
<comment type="similarity">
    <text evidence="1">Belongs to the PPR family. PCMP-H subfamily.</text>
</comment>
<protein>
    <recommendedName>
        <fullName evidence="4">DYW domain-containing protein</fullName>
    </recommendedName>
</protein>
<comment type="caution">
    <text evidence="5">The sequence shown here is derived from an EMBL/GenBank/DDBJ whole genome shotgun (WGS) entry which is preliminary data.</text>
</comment>
<dbReference type="GO" id="GO:0003723">
    <property type="term" value="F:RNA binding"/>
    <property type="evidence" value="ECO:0007669"/>
    <property type="project" value="InterPro"/>
</dbReference>
<dbReference type="InterPro" id="IPR002885">
    <property type="entry name" value="PPR_rpt"/>
</dbReference>
<proteinExistence type="inferred from homology"/>
<evidence type="ECO:0000313" key="5">
    <source>
        <dbReference type="EMBL" id="KAH0449397.1"/>
    </source>
</evidence>
<dbReference type="InterPro" id="IPR046960">
    <property type="entry name" value="PPR_At4g14850-like_plant"/>
</dbReference>
<reference evidence="5 6" key="1">
    <citation type="journal article" date="2021" name="Hortic Res">
        <title>Chromosome-scale assembly of the Dendrobium chrysotoxum genome enhances the understanding of orchid evolution.</title>
        <authorList>
            <person name="Zhang Y."/>
            <person name="Zhang G.Q."/>
            <person name="Zhang D."/>
            <person name="Liu X.D."/>
            <person name="Xu X.Y."/>
            <person name="Sun W.H."/>
            <person name="Yu X."/>
            <person name="Zhu X."/>
            <person name="Wang Z.W."/>
            <person name="Zhao X."/>
            <person name="Zhong W.Y."/>
            <person name="Chen H."/>
            <person name="Yin W.L."/>
            <person name="Huang T."/>
            <person name="Niu S.C."/>
            <person name="Liu Z.J."/>
        </authorList>
    </citation>
    <scope>NUCLEOTIDE SEQUENCE [LARGE SCALE GENOMIC DNA]</scope>
    <source>
        <strain evidence="5">Lindl</strain>
    </source>
</reference>
<keyword evidence="6" id="KW-1185">Reference proteome</keyword>
<accession>A0AAV7FZV5</accession>
<feature type="domain" description="DYW" evidence="4">
    <location>
        <begin position="676"/>
        <end position="768"/>
    </location>
</feature>
<dbReference type="PROSITE" id="PS51375">
    <property type="entry name" value="PPR"/>
    <property type="match status" value="3"/>
</dbReference>
<feature type="repeat" description="PPR" evidence="3">
    <location>
        <begin position="228"/>
        <end position="262"/>
    </location>
</feature>
<dbReference type="FunFam" id="1.25.40.10:FF:000427">
    <property type="entry name" value="Pentatricopeptide repeat-containing protein chloroplastic"/>
    <property type="match status" value="1"/>
</dbReference>
<name>A0AAV7FZV5_DENCH</name>
<feature type="repeat" description="PPR" evidence="3">
    <location>
        <begin position="461"/>
        <end position="495"/>
    </location>
</feature>
<dbReference type="GO" id="GO:0008270">
    <property type="term" value="F:zinc ion binding"/>
    <property type="evidence" value="ECO:0007669"/>
    <property type="project" value="InterPro"/>
</dbReference>
<keyword evidence="2" id="KW-0677">Repeat</keyword>
<dbReference type="Proteomes" id="UP000775213">
    <property type="component" value="Unassembled WGS sequence"/>
</dbReference>
<dbReference type="EMBL" id="JAGFBR010000018">
    <property type="protein sequence ID" value="KAH0449397.1"/>
    <property type="molecule type" value="Genomic_DNA"/>
</dbReference>
<dbReference type="SUPFAM" id="SSF48452">
    <property type="entry name" value="TPR-like"/>
    <property type="match status" value="1"/>
</dbReference>
<organism evidence="5 6">
    <name type="scientific">Dendrobium chrysotoxum</name>
    <name type="common">Orchid</name>
    <dbReference type="NCBI Taxonomy" id="161865"/>
    <lineage>
        <taxon>Eukaryota</taxon>
        <taxon>Viridiplantae</taxon>
        <taxon>Streptophyta</taxon>
        <taxon>Embryophyta</taxon>
        <taxon>Tracheophyta</taxon>
        <taxon>Spermatophyta</taxon>
        <taxon>Magnoliopsida</taxon>
        <taxon>Liliopsida</taxon>
        <taxon>Asparagales</taxon>
        <taxon>Orchidaceae</taxon>
        <taxon>Epidendroideae</taxon>
        <taxon>Malaxideae</taxon>
        <taxon>Dendrobiinae</taxon>
        <taxon>Dendrobium</taxon>
    </lineage>
</organism>
<dbReference type="NCBIfam" id="TIGR00756">
    <property type="entry name" value="PPR"/>
    <property type="match status" value="4"/>
</dbReference>
<evidence type="ECO:0000313" key="6">
    <source>
        <dbReference type="Proteomes" id="UP000775213"/>
    </source>
</evidence>
<evidence type="ECO:0000256" key="3">
    <source>
        <dbReference type="PROSITE-ProRule" id="PRU00708"/>
    </source>
</evidence>
<dbReference type="Pfam" id="PF20431">
    <property type="entry name" value="E_motif"/>
    <property type="match status" value="1"/>
</dbReference>
<dbReference type="FunFam" id="1.25.40.10:FF:000325">
    <property type="entry name" value="Pentatricopeptide repeat-containing protein At4g14820"/>
    <property type="match status" value="1"/>
</dbReference>
<dbReference type="AlphaFoldDB" id="A0AAV7FZV5"/>
<feature type="repeat" description="PPR" evidence="3">
    <location>
        <begin position="360"/>
        <end position="394"/>
    </location>
</feature>
<evidence type="ECO:0000256" key="2">
    <source>
        <dbReference type="ARBA" id="ARBA00022737"/>
    </source>
</evidence>